<evidence type="ECO:0008006" key="10">
    <source>
        <dbReference type="Google" id="ProtNLM"/>
    </source>
</evidence>
<accession>A0A9D1PSY1</accession>
<reference evidence="8" key="1">
    <citation type="journal article" date="2021" name="PeerJ">
        <title>Extensive microbial diversity within the chicken gut microbiome revealed by metagenomics and culture.</title>
        <authorList>
            <person name="Gilroy R."/>
            <person name="Ravi A."/>
            <person name="Getino M."/>
            <person name="Pursley I."/>
            <person name="Horton D.L."/>
            <person name="Alikhan N.F."/>
            <person name="Baker D."/>
            <person name="Gharbi K."/>
            <person name="Hall N."/>
            <person name="Watson M."/>
            <person name="Adriaenssens E.M."/>
            <person name="Foster-Nyarko E."/>
            <person name="Jarju S."/>
            <person name="Secka A."/>
            <person name="Antonio M."/>
            <person name="Oren A."/>
            <person name="Chaudhuri R.R."/>
            <person name="La Ragione R."/>
            <person name="Hildebrand F."/>
            <person name="Pallen M.J."/>
        </authorList>
    </citation>
    <scope>NUCLEOTIDE SEQUENCE</scope>
    <source>
        <strain evidence="8">5790</strain>
    </source>
</reference>
<keyword evidence="3" id="KW-0645">Protease</keyword>
<comment type="caution">
    <text evidence="8">The sequence shown here is derived from an EMBL/GenBank/DDBJ whole genome shotgun (WGS) entry which is preliminary data.</text>
</comment>
<evidence type="ECO:0000256" key="5">
    <source>
        <dbReference type="ARBA" id="ARBA00022801"/>
    </source>
</evidence>
<keyword evidence="2" id="KW-0031">Aminopeptidase</keyword>
<organism evidence="8 9">
    <name type="scientific">Candidatus Monoglobus merdigallinarum</name>
    <dbReference type="NCBI Taxonomy" id="2838698"/>
    <lineage>
        <taxon>Bacteria</taxon>
        <taxon>Bacillati</taxon>
        <taxon>Bacillota</taxon>
        <taxon>Clostridia</taxon>
        <taxon>Monoglobales</taxon>
        <taxon>Monoglobaceae</taxon>
        <taxon>Monoglobus</taxon>
    </lineage>
</organism>
<dbReference type="AlphaFoldDB" id="A0A9D1PSY1"/>
<evidence type="ECO:0000313" key="8">
    <source>
        <dbReference type="EMBL" id="HIV86335.1"/>
    </source>
</evidence>
<protein>
    <recommendedName>
        <fullName evidence="10">M42 family peptidase</fullName>
    </recommendedName>
</protein>
<dbReference type="Gene3D" id="3.40.630.10">
    <property type="entry name" value="Zn peptidases"/>
    <property type="match status" value="1"/>
</dbReference>
<dbReference type="Pfam" id="PF05343">
    <property type="entry name" value="Peptidase_M42"/>
    <property type="match status" value="1"/>
</dbReference>
<evidence type="ECO:0000256" key="1">
    <source>
        <dbReference type="ARBA" id="ARBA00006272"/>
    </source>
</evidence>
<feature type="binding site" evidence="7">
    <location>
        <position position="226"/>
    </location>
    <ligand>
        <name>Zn(2+)</name>
        <dbReference type="ChEBI" id="CHEBI:29105"/>
        <label>1</label>
    </ligand>
</feature>
<evidence type="ECO:0000256" key="2">
    <source>
        <dbReference type="ARBA" id="ARBA00022438"/>
    </source>
</evidence>
<dbReference type="InterPro" id="IPR008007">
    <property type="entry name" value="Peptidase_M42"/>
</dbReference>
<evidence type="ECO:0000256" key="7">
    <source>
        <dbReference type="PIRSR" id="PIRSR001123-2"/>
    </source>
</evidence>
<dbReference type="Gene3D" id="2.40.30.40">
    <property type="entry name" value="Peptidase M42, domain 2"/>
    <property type="match status" value="1"/>
</dbReference>
<dbReference type="InterPro" id="IPR051464">
    <property type="entry name" value="Peptidase_M42_aminopept"/>
</dbReference>
<comment type="cofactor">
    <cofactor evidence="7">
        <name>a divalent metal cation</name>
        <dbReference type="ChEBI" id="CHEBI:60240"/>
    </cofactor>
    <text evidence="7">Binds 2 divalent metal cations per subunit.</text>
</comment>
<keyword evidence="4 7" id="KW-0479">Metal-binding</keyword>
<dbReference type="PANTHER" id="PTHR32481">
    <property type="entry name" value="AMINOPEPTIDASE"/>
    <property type="match status" value="1"/>
</dbReference>
<name>A0A9D1PSY1_9FIRM</name>
<dbReference type="Proteomes" id="UP000824162">
    <property type="component" value="Unassembled WGS sequence"/>
</dbReference>
<evidence type="ECO:0000256" key="3">
    <source>
        <dbReference type="ARBA" id="ARBA00022670"/>
    </source>
</evidence>
<proteinExistence type="inferred from homology"/>
<dbReference type="EMBL" id="DXIJ01000125">
    <property type="protein sequence ID" value="HIV86335.1"/>
    <property type="molecule type" value="Genomic_DNA"/>
</dbReference>
<dbReference type="SUPFAM" id="SSF53187">
    <property type="entry name" value="Zn-dependent exopeptidases"/>
    <property type="match status" value="1"/>
</dbReference>
<dbReference type="InterPro" id="IPR023367">
    <property type="entry name" value="Peptidase_M42_dom2"/>
</dbReference>
<dbReference type="PIRSF" id="PIRSF001123">
    <property type="entry name" value="PepA_GA"/>
    <property type="match status" value="1"/>
</dbReference>
<evidence type="ECO:0000313" key="9">
    <source>
        <dbReference type="Proteomes" id="UP000824162"/>
    </source>
</evidence>
<dbReference type="GO" id="GO:0046872">
    <property type="term" value="F:metal ion binding"/>
    <property type="evidence" value="ECO:0007669"/>
    <property type="project" value="UniProtKB-UniRule"/>
</dbReference>
<keyword evidence="5" id="KW-0378">Hydrolase</keyword>
<gene>
    <name evidence="8" type="ORF">H9900_05965</name>
</gene>
<evidence type="ECO:0000256" key="4">
    <source>
        <dbReference type="ARBA" id="ARBA00022723"/>
    </source>
</evidence>
<reference evidence="8" key="2">
    <citation type="submission" date="2021-04" db="EMBL/GenBank/DDBJ databases">
        <authorList>
            <person name="Gilroy R."/>
        </authorList>
    </citation>
    <scope>NUCLEOTIDE SEQUENCE</scope>
    <source>
        <strain evidence="8">5790</strain>
    </source>
</reference>
<dbReference type="PANTHER" id="PTHR32481:SF0">
    <property type="entry name" value="AMINOPEPTIDASE YPDE-RELATED"/>
    <property type="match status" value="1"/>
</dbReference>
<dbReference type="GO" id="GO:0004177">
    <property type="term" value="F:aminopeptidase activity"/>
    <property type="evidence" value="ECO:0007669"/>
    <property type="project" value="UniProtKB-UniRule"/>
</dbReference>
<dbReference type="GO" id="GO:0006508">
    <property type="term" value="P:proteolysis"/>
    <property type="evidence" value="ECO:0007669"/>
    <property type="project" value="UniProtKB-KW"/>
</dbReference>
<sequence>MELFDFIKTLSETNGVSGLEAPVRELIVSEIRQYCDSVKIDKAGNIIAQKGSGEKKILVVCGMDEPGFIISGVKSGCGAFLSFEPVGRIEAASVISESVVVGENHIPGVISLKAVHLSKSEEREKPAGLSELYIDIGAGSEKEAEQAVMTGDYAAFKSRYRELGENAVCNKAIGLRACCGVLAELLKQEFGGVSLICAFTVQRQTGGRGARVDLEHEGLSAAVVLDTDHTQELGKGAVAPFMSGETAADRELVSRLLSFGARPSAQKKDESEISSISIKGGGVSAAELDIPVKNSGTASEIADKRDVRAAYEILFKFIKSAGEQAAAGGEK</sequence>
<comment type="similarity">
    <text evidence="1 6">Belongs to the peptidase M42 family.</text>
</comment>
<dbReference type="SUPFAM" id="SSF101821">
    <property type="entry name" value="Aminopeptidase/glucanase lid domain"/>
    <property type="match status" value="1"/>
</dbReference>
<evidence type="ECO:0000256" key="6">
    <source>
        <dbReference type="PIRNR" id="PIRNR001123"/>
    </source>
</evidence>